<dbReference type="EMBL" id="WOCE01000023">
    <property type="protein sequence ID" value="KAE9587523.1"/>
    <property type="molecule type" value="Genomic_DNA"/>
</dbReference>
<dbReference type="PANTHER" id="PTHR34995">
    <property type="entry name" value="DNA-DIRECTED RNA POLYMERASE SUBUNIT BETA"/>
    <property type="match status" value="1"/>
</dbReference>
<keyword evidence="2" id="KW-0808">Transferase</keyword>
<organism evidence="5 6">
    <name type="scientific">Lupinus albus</name>
    <name type="common">White lupine</name>
    <name type="synonym">Lupinus termis</name>
    <dbReference type="NCBI Taxonomy" id="3870"/>
    <lineage>
        <taxon>Eukaryota</taxon>
        <taxon>Viridiplantae</taxon>
        <taxon>Streptophyta</taxon>
        <taxon>Embryophyta</taxon>
        <taxon>Tracheophyta</taxon>
        <taxon>Spermatophyta</taxon>
        <taxon>Magnoliopsida</taxon>
        <taxon>eudicotyledons</taxon>
        <taxon>Gunneridae</taxon>
        <taxon>Pentapetalae</taxon>
        <taxon>rosids</taxon>
        <taxon>fabids</taxon>
        <taxon>Fabales</taxon>
        <taxon>Fabaceae</taxon>
        <taxon>Papilionoideae</taxon>
        <taxon>50 kb inversion clade</taxon>
        <taxon>genistoids sensu lato</taxon>
        <taxon>core genistoids</taxon>
        <taxon>Genisteae</taxon>
        <taxon>Lupinus</taxon>
    </lineage>
</organism>
<reference evidence="6" key="1">
    <citation type="journal article" date="2020" name="Nat. Commun.">
        <title>Genome sequence of the cluster root forming white lupin.</title>
        <authorList>
            <person name="Hufnagel B."/>
            <person name="Marques A."/>
            <person name="Soriano A."/>
            <person name="Marques L."/>
            <person name="Divol F."/>
            <person name="Doumas P."/>
            <person name="Sallet E."/>
            <person name="Mancinotti D."/>
            <person name="Carrere S."/>
            <person name="Marande W."/>
            <person name="Arribat S."/>
            <person name="Keller J."/>
            <person name="Huneau C."/>
            <person name="Blein T."/>
            <person name="Aime D."/>
            <person name="Laguerre M."/>
            <person name="Taylor J."/>
            <person name="Schubert V."/>
            <person name="Nelson M."/>
            <person name="Geu-Flores F."/>
            <person name="Crespi M."/>
            <person name="Gallardo-Guerrero K."/>
            <person name="Delaux P.-M."/>
            <person name="Salse J."/>
            <person name="Berges H."/>
            <person name="Guyot R."/>
            <person name="Gouzy J."/>
            <person name="Peret B."/>
        </authorList>
    </citation>
    <scope>NUCLEOTIDE SEQUENCE [LARGE SCALE GENOMIC DNA]</scope>
    <source>
        <strain evidence="6">cv. Amiga</strain>
    </source>
</reference>
<protein>
    <submittedName>
        <fullName evidence="5">Putative DNA-directed RNA polymerase</fullName>
    </submittedName>
</protein>
<proteinExistence type="predicted"/>
<accession>A0A6A4N5E7</accession>
<gene>
    <name evidence="5" type="ORF">Lalb_Chr23g0274581</name>
</gene>
<dbReference type="GO" id="GO:0000428">
    <property type="term" value="C:DNA-directed RNA polymerase complex"/>
    <property type="evidence" value="ECO:0007669"/>
    <property type="project" value="UniProtKB-KW"/>
</dbReference>
<dbReference type="Proteomes" id="UP000447434">
    <property type="component" value="Chromosome 23"/>
</dbReference>
<dbReference type="AlphaFoldDB" id="A0A6A4N5E7"/>
<comment type="caution">
    <text evidence="5">The sequence shown here is derived from an EMBL/GenBank/DDBJ whole genome shotgun (WGS) entry which is preliminary data.</text>
</comment>
<evidence type="ECO:0000256" key="4">
    <source>
        <dbReference type="ARBA" id="ARBA00023163"/>
    </source>
</evidence>
<keyword evidence="3" id="KW-0548">Nucleotidyltransferase</keyword>
<evidence type="ECO:0000256" key="1">
    <source>
        <dbReference type="ARBA" id="ARBA00022478"/>
    </source>
</evidence>
<evidence type="ECO:0000256" key="2">
    <source>
        <dbReference type="ARBA" id="ARBA00022679"/>
    </source>
</evidence>
<dbReference type="GO" id="GO:0016779">
    <property type="term" value="F:nucleotidyltransferase activity"/>
    <property type="evidence" value="ECO:0007669"/>
    <property type="project" value="UniProtKB-KW"/>
</dbReference>
<evidence type="ECO:0000313" key="6">
    <source>
        <dbReference type="Proteomes" id="UP000447434"/>
    </source>
</evidence>
<sequence length="73" mass="8305">MVQNNNIVGVDTPITFNIRSQISGLVRVEKEKKCIELKIFSGDIFFPRGIGKISRHSGILIPQEKILRNQKKI</sequence>
<evidence type="ECO:0000256" key="3">
    <source>
        <dbReference type="ARBA" id="ARBA00022695"/>
    </source>
</evidence>
<keyword evidence="6" id="KW-1185">Reference proteome</keyword>
<dbReference type="InterPro" id="IPR050254">
    <property type="entry name" value="RNA_pol_beta''_euk"/>
</dbReference>
<name>A0A6A4N5E7_LUPAL</name>
<evidence type="ECO:0000313" key="5">
    <source>
        <dbReference type="EMBL" id="KAE9587523.1"/>
    </source>
</evidence>
<dbReference type="OrthoDB" id="1708467at2759"/>
<keyword evidence="4" id="KW-0804">Transcription</keyword>
<keyword evidence="1 5" id="KW-0240">DNA-directed RNA polymerase</keyword>
<dbReference type="PANTHER" id="PTHR34995:SF1">
    <property type="entry name" value="DNA-DIRECTED RNA POLYMERASE SUBUNIT BETA"/>
    <property type="match status" value="1"/>
</dbReference>